<dbReference type="InterPro" id="IPR036935">
    <property type="entry name" value="Ribosomal_bL9_N_sf"/>
</dbReference>
<keyword evidence="8" id="KW-0175">Coiled coil</keyword>
<dbReference type="SUPFAM" id="SSF55653">
    <property type="entry name" value="Ribosomal protein L9 C-domain"/>
    <property type="match status" value="1"/>
</dbReference>
<comment type="function">
    <text evidence="7">Binds to the 23S rRNA.</text>
</comment>
<dbReference type="InterPro" id="IPR020594">
    <property type="entry name" value="Ribosomal_bL9_bac/chp"/>
</dbReference>
<dbReference type="InterPro" id="IPR020070">
    <property type="entry name" value="Ribosomal_bL9_N"/>
</dbReference>
<evidence type="ECO:0000256" key="2">
    <source>
        <dbReference type="ARBA" id="ARBA00022730"/>
    </source>
</evidence>
<dbReference type="PANTHER" id="PTHR21368">
    <property type="entry name" value="50S RIBOSOMAL PROTEIN L9"/>
    <property type="match status" value="1"/>
</dbReference>
<dbReference type="Gene3D" id="3.40.5.10">
    <property type="entry name" value="Ribosomal protein L9, N-terminal domain"/>
    <property type="match status" value="1"/>
</dbReference>
<keyword evidence="4 7" id="KW-0689">Ribosomal protein</keyword>
<feature type="domain" description="Ribosomal protein L9" evidence="9">
    <location>
        <begin position="13"/>
        <end position="40"/>
    </location>
</feature>
<dbReference type="InterPro" id="IPR020069">
    <property type="entry name" value="Ribosomal_bL9_C"/>
</dbReference>
<dbReference type="Pfam" id="PF03948">
    <property type="entry name" value="Ribosomal_L9_C"/>
    <property type="match status" value="1"/>
</dbReference>
<gene>
    <name evidence="7 10" type="primary">rplI</name>
    <name evidence="10" type="ORF">NSCAC_0157</name>
</gene>
<dbReference type="SUPFAM" id="SSF55658">
    <property type="entry name" value="L9 N-domain-like"/>
    <property type="match status" value="1"/>
</dbReference>
<dbReference type="GO" id="GO:1990904">
    <property type="term" value="C:ribonucleoprotein complex"/>
    <property type="evidence" value="ECO:0007669"/>
    <property type="project" value="UniProtKB-KW"/>
</dbReference>
<comment type="similarity">
    <text evidence="1 7">Belongs to the bacterial ribosomal protein bL9 family.</text>
</comment>
<organism evidence="10 11">
    <name type="scientific">Candidatus Nitrosacidococcus tergens</name>
    <dbReference type="NCBI Taxonomy" id="553981"/>
    <lineage>
        <taxon>Bacteria</taxon>
        <taxon>Pseudomonadati</taxon>
        <taxon>Pseudomonadota</taxon>
        <taxon>Gammaproteobacteria</taxon>
        <taxon>Chromatiales</taxon>
        <taxon>Chromatiaceae</taxon>
        <taxon>Candidatus Nitrosacidococcus</taxon>
    </lineage>
</organism>
<evidence type="ECO:0000259" key="9">
    <source>
        <dbReference type="PROSITE" id="PS00651"/>
    </source>
</evidence>
<dbReference type="HAMAP" id="MF_00503">
    <property type="entry name" value="Ribosomal_bL9"/>
    <property type="match status" value="1"/>
</dbReference>
<keyword evidence="2 7" id="KW-0699">rRNA-binding</keyword>
<evidence type="ECO:0000256" key="4">
    <source>
        <dbReference type="ARBA" id="ARBA00022980"/>
    </source>
</evidence>
<sequence>MEIILLEQVLNLGTLGHKVSVKSGYARNYLIPNGKAVPATKENEAYFESRRAELEKAETELIAAAEKRKQAIESLGSITISANAGAEGKLFGSISATDIAAAMNKAGVEVHKKEIRLPDGLLRQVGDYNLEIYLHLDVFAPIKVIITAES</sequence>
<reference evidence="10 11" key="1">
    <citation type="submission" date="2020-03" db="EMBL/GenBank/DDBJ databases">
        <authorList>
            <person name="Picone N."/>
        </authorList>
    </citation>
    <scope>NUCLEOTIDE SEQUENCE [LARGE SCALE GENOMIC DNA]</scope>
    <source>
        <strain evidence="10">NSCAC1</strain>
    </source>
</reference>
<keyword evidence="5 7" id="KW-0687">Ribonucleoprotein</keyword>
<accession>A0A7G1Q7H3</accession>
<dbReference type="GO" id="GO:0006412">
    <property type="term" value="P:translation"/>
    <property type="evidence" value="ECO:0007669"/>
    <property type="project" value="UniProtKB-UniRule"/>
</dbReference>
<dbReference type="InterPro" id="IPR000244">
    <property type="entry name" value="Ribosomal_bL9"/>
</dbReference>
<dbReference type="GO" id="GO:0005840">
    <property type="term" value="C:ribosome"/>
    <property type="evidence" value="ECO:0007669"/>
    <property type="project" value="UniProtKB-KW"/>
</dbReference>
<dbReference type="InterPro" id="IPR009027">
    <property type="entry name" value="Ribosomal_bL9/RNase_H1_N"/>
</dbReference>
<dbReference type="Pfam" id="PF01281">
    <property type="entry name" value="Ribosomal_L9_N"/>
    <property type="match status" value="1"/>
</dbReference>
<proteinExistence type="inferred from homology"/>
<dbReference type="InterPro" id="IPR036791">
    <property type="entry name" value="Ribosomal_bL9_C_sf"/>
</dbReference>
<keyword evidence="3 7" id="KW-0694">RNA-binding</keyword>
<evidence type="ECO:0000256" key="5">
    <source>
        <dbReference type="ARBA" id="ARBA00023274"/>
    </source>
</evidence>
<evidence type="ECO:0000313" key="11">
    <source>
        <dbReference type="Proteomes" id="UP000516072"/>
    </source>
</evidence>
<protein>
    <recommendedName>
        <fullName evidence="6 7">Large ribosomal subunit protein bL9</fullName>
    </recommendedName>
</protein>
<name>A0A7G1Q7H3_9GAMM</name>
<dbReference type="AlphaFoldDB" id="A0A7G1Q7H3"/>
<dbReference type="GO" id="GO:0003735">
    <property type="term" value="F:structural constituent of ribosome"/>
    <property type="evidence" value="ECO:0007669"/>
    <property type="project" value="InterPro"/>
</dbReference>
<evidence type="ECO:0000256" key="3">
    <source>
        <dbReference type="ARBA" id="ARBA00022884"/>
    </source>
</evidence>
<feature type="coiled-coil region" evidence="8">
    <location>
        <begin position="47"/>
        <end position="74"/>
    </location>
</feature>
<dbReference type="KEGG" id="ntg:NSCAC_0157"/>
<keyword evidence="11" id="KW-1185">Reference proteome</keyword>
<evidence type="ECO:0000256" key="1">
    <source>
        <dbReference type="ARBA" id="ARBA00010605"/>
    </source>
</evidence>
<evidence type="ECO:0000313" key="10">
    <source>
        <dbReference type="EMBL" id="CAB1274415.1"/>
    </source>
</evidence>
<dbReference type="RefSeq" id="WP_197744554.1">
    <property type="nucleotide sequence ID" value="NZ_LR778175.1"/>
</dbReference>
<dbReference type="Proteomes" id="UP000516072">
    <property type="component" value="Chromosome"/>
</dbReference>
<dbReference type="PROSITE" id="PS00651">
    <property type="entry name" value="RIBOSOMAL_L9"/>
    <property type="match status" value="1"/>
</dbReference>
<dbReference type="Gene3D" id="3.10.430.100">
    <property type="entry name" value="Ribosomal protein L9, C-terminal domain"/>
    <property type="match status" value="1"/>
</dbReference>
<dbReference type="GO" id="GO:0019843">
    <property type="term" value="F:rRNA binding"/>
    <property type="evidence" value="ECO:0007669"/>
    <property type="project" value="UniProtKB-UniRule"/>
</dbReference>
<evidence type="ECO:0000256" key="6">
    <source>
        <dbReference type="ARBA" id="ARBA00035292"/>
    </source>
</evidence>
<evidence type="ECO:0000256" key="8">
    <source>
        <dbReference type="SAM" id="Coils"/>
    </source>
</evidence>
<dbReference type="NCBIfam" id="TIGR00158">
    <property type="entry name" value="L9"/>
    <property type="match status" value="1"/>
</dbReference>
<dbReference type="EMBL" id="LR778175">
    <property type="protein sequence ID" value="CAB1274415.1"/>
    <property type="molecule type" value="Genomic_DNA"/>
</dbReference>
<evidence type="ECO:0000256" key="7">
    <source>
        <dbReference type="HAMAP-Rule" id="MF_00503"/>
    </source>
</evidence>